<evidence type="ECO:0000313" key="1">
    <source>
        <dbReference type="EMBL" id="KAI4352743.1"/>
    </source>
</evidence>
<keyword evidence="2" id="KW-1185">Reference proteome</keyword>
<organism evidence="1 2">
    <name type="scientific">Bauhinia variegata</name>
    <name type="common">Purple orchid tree</name>
    <name type="synonym">Phanera variegata</name>
    <dbReference type="NCBI Taxonomy" id="167791"/>
    <lineage>
        <taxon>Eukaryota</taxon>
        <taxon>Viridiplantae</taxon>
        <taxon>Streptophyta</taxon>
        <taxon>Embryophyta</taxon>
        <taxon>Tracheophyta</taxon>
        <taxon>Spermatophyta</taxon>
        <taxon>Magnoliopsida</taxon>
        <taxon>eudicotyledons</taxon>
        <taxon>Gunneridae</taxon>
        <taxon>Pentapetalae</taxon>
        <taxon>rosids</taxon>
        <taxon>fabids</taxon>
        <taxon>Fabales</taxon>
        <taxon>Fabaceae</taxon>
        <taxon>Cercidoideae</taxon>
        <taxon>Cercideae</taxon>
        <taxon>Bauhiniinae</taxon>
        <taxon>Bauhinia</taxon>
    </lineage>
</organism>
<accession>A0ACB9PW68</accession>
<dbReference type="EMBL" id="CM039428">
    <property type="protein sequence ID" value="KAI4352743.1"/>
    <property type="molecule type" value="Genomic_DNA"/>
</dbReference>
<evidence type="ECO:0000313" key="2">
    <source>
        <dbReference type="Proteomes" id="UP000828941"/>
    </source>
</evidence>
<comment type="caution">
    <text evidence="1">The sequence shown here is derived from an EMBL/GenBank/DDBJ whole genome shotgun (WGS) entry which is preliminary data.</text>
</comment>
<protein>
    <submittedName>
        <fullName evidence="1">Uncharacterized protein</fullName>
    </submittedName>
</protein>
<reference evidence="1 2" key="1">
    <citation type="journal article" date="2022" name="DNA Res.">
        <title>Chromosomal-level genome assembly of the orchid tree Bauhinia variegata (Leguminosae; Cercidoideae) supports the allotetraploid origin hypothesis of Bauhinia.</title>
        <authorList>
            <person name="Zhong Y."/>
            <person name="Chen Y."/>
            <person name="Zheng D."/>
            <person name="Pang J."/>
            <person name="Liu Y."/>
            <person name="Luo S."/>
            <person name="Meng S."/>
            <person name="Qian L."/>
            <person name="Wei D."/>
            <person name="Dai S."/>
            <person name="Zhou R."/>
        </authorList>
    </citation>
    <scope>NUCLEOTIDE SEQUENCE [LARGE SCALE GENOMIC DNA]</scope>
    <source>
        <strain evidence="1">BV-YZ2020</strain>
    </source>
</reference>
<proteinExistence type="predicted"/>
<gene>
    <name evidence="1" type="ORF">L6164_006964</name>
</gene>
<dbReference type="Proteomes" id="UP000828941">
    <property type="component" value="Chromosome 3"/>
</dbReference>
<sequence length="108" mass="12579">MFLPIRIFFWLFCIFWATKRVYAYINRKKKGEILKVELEISCGAAHSTHLNGAALAQEFHLFQSDNKEIKNTRKNIQKRKQKGEKGNAGEIEMQERRAFLYGAAKTRG</sequence>
<name>A0ACB9PW68_BAUVA</name>